<gene>
    <name evidence="1" type="primary">27</name>
    <name evidence="1" type="ORF">KITKAT_27</name>
</gene>
<evidence type="ECO:0000313" key="1">
    <source>
        <dbReference type="EMBL" id="AMM44289.1"/>
    </source>
</evidence>
<evidence type="ECO:0000313" key="2">
    <source>
        <dbReference type="Proteomes" id="UP000203585"/>
    </source>
</evidence>
<name>A0A140G6K4_9CAUD</name>
<sequence>MTGRNSVRFIQDETLAHWVSSFRHLENKPLPASVVREWRAANEVFFSNTQQAAHVLSGDMKRTGNLEVELHESGILIDADLSYGGMAPSGEDVDYTIYELRRGGSHDFFARGLRQSTRILEEGVGSGIIELMRSSFE</sequence>
<keyword evidence="2" id="KW-1185">Reference proteome</keyword>
<dbReference type="Proteomes" id="UP000203585">
    <property type="component" value="Segment"/>
</dbReference>
<dbReference type="KEGG" id="vg:29122956"/>
<dbReference type="EMBL" id="KU647627">
    <property type="protein sequence ID" value="AMM44289.1"/>
    <property type="molecule type" value="Genomic_DNA"/>
</dbReference>
<reference evidence="1 2" key="1">
    <citation type="submission" date="2016-02" db="EMBL/GenBank/DDBJ databases">
        <authorList>
            <person name="Blasi C.J."/>
            <person name="DeRuff K.C."/>
            <person name="Kobokovich A."/>
            <person name="Pizzorno M.C."/>
            <person name="Stowe E.L."/>
            <person name="Bowman C.A."/>
            <person name="Russell D.A."/>
            <person name="Pope W.H."/>
            <person name="Jacobs-Sera D."/>
            <person name="Hendrix R.W."/>
            <person name="Hatfull G.F."/>
        </authorList>
    </citation>
    <scope>NUCLEOTIDE SEQUENCE [LARGE SCALE GENOMIC DNA]</scope>
</reference>
<accession>A0A140G6K4</accession>
<protein>
    <submittedName>
        <fullName evidence="1">Uncharacterized protein</fullName>
    </submittedName>
</protein>
<dbReference type="RefSeq" id="YP_009303310.1">
    <property type="nucleotide sequence ID" value="NC_031254.1"/>
</dbReference>
<organism evidence="1 2">
    <name type="scientific">Arthrobacter phage Kitkat</name>
    <dbReference type="NCBI Taxonomy" id="1796996"/>
    <lineage>
        <taxon>Viruses</taxon>
        <taxon>Duplodnaviria</taxon>
        <taxon>Heunggongvirae</taxon>
        <taxon>Uroviricota</taxon>
        <taxon>Caudoviricetes</taxon>
        <taxon>Kelleziovirus</taxon>
        <taxon>Kelleziovirus kitkat</taxon>
    </lineage>
</organism>
<dbReference type="GeneID" id="29122956"/>
<proteinExistence type="predicted"/>